<proteinExistence type="predicted"/>
<dbReference type="Gene3D" id="3.10.20.310">
    <property type="entry name" value="membrane protein fhac"/>
    <property type="match status" value="2"/>
</dbReference>
<dbReference type="PANTHER" id="PTHR12815">
    <property type="entry name" value="SORTING AND ASSEMBLY MACHINERY SAMM50 PROTEIN FAMILY MEMBER"/>
    <property type="match status" value="1"/>
</dbReference>
<dbReference type="InterPro" id="IPR000184">
    <property type="entry name" value="Bac_surfAg_D15"/>
</dbReference>
<comment type="caution">
    <text evidence="6">The sequence shown here is derived from an EMBL/GenBank/DDBJ whole genome shotgun (WGS) entry which is preliminary data.</text>
</comment>
<dbReference type="Pfam" id="PF01103">
    <property type="entry name" value="Omp85"/>
    <property type="match status" value="1"/>
</dbReference>
<dbReference type="RefSeq" id="WP_183953515.1">
    <property type="nucleotide sequence ID" value="NZ_JACIEB010000001.1"/>
</dbReference>
<comment type="subcellular location">
    <subcellularLocation>
        <location evidence="1">Membrane</location>
    </subcellularLocation>
</comment>
<protein>
    <submittedName>
        <fullName evidence="6">Translocation and assembly module TamA</fullName>
    </submittedName>
</protein>
<feature type="domain" description="Bacterial surface antigen (D15)" evidence="5">
    <location>
        <begin position="402"/>
        <end position="689"/>
    </location>
</feature>
<feature type="chain" id="PRO_5030938341" evidence="4">
    <location>
        <begin position="34"/>
        <end position="689"/>
    </location>
</feature>
<evidence type="ECO:0000259" key="5">
    <source>
        <dbReference type="Pfam" id="PF01103"/>
    </source>
</evidence>
<evidence type="ECO:0000313" key="6">
    <source>
        <dbReference type="EMBL" id="MBB3980490.1"/>
    </source>
</evidence>
<dbReference type="AlphaFoldDB" id="A0A7W6DH19"/>
<name>A0A7W6DH19_9SPHN</name>
<evidence type="ECO:0000256" key="3">
    <source>
        <dbReference type="ARBA" id="ARBA00023136"/>
    </source>
</evidence>
<feature type="signal peptide" evidence="4">
    <location>
        <begin position="1"/>
        <end position="33"/>
    </location>
</feature>
<keyword evidence="2" id="KW-1134">Transmembrane beta strand</keyword>
<dbReference type="PANTHER" id="PTHR12815:SF42">
    <property type="entry name" value="BACTERIAL SURFACE ANTIGEN (D15) DOMAIN-CONTAINING PROTEIN"/>
    <property type="match status" value="1"/>
</dbReference>
<keyword evidence="3" id="KW-0472">Membrane</keyword>
<evidence type="ECO:0000256" key="1">
    <source>
        <dbReference type="ARBA" id="ARBA00004370"/>
    </source>
</evidence>
<reference evidence="6 7" key="1">
    <citation type="submission" date="2020-08" db="EMBL/GenBank/DDBJ databases">
        <title>Genomic Encyclopedia of Type Strains, Phase IV (KMG-IV): sequencing the most valuable type-strain genomes for metagenomic binning, comparative biology and taxonomic classification.</title>
        <authorList>
            <person name="Goeker M."/>
        </authorList>
    </citation>
    <scope>NUCLEOTIDE SEQUENCE [LARGE SCALE GENOMIC DNA]</scope>
    <source>
        <strain evidence="6 7">DSM 29348</strain>
    </source>
</reference>
<dbReference type="InterPro" id="IPR039910">
    <property type="entry name" value="D15-like"/>
</dbReference>
<sequence length="689" mass="73762">MIQAMRTSRRAIGRPFAISLLLAGIAAPVGVGAQIAGDAPAQPGDAIPPADMAAMPDIGIDWPDMDGADLVQPISPDPSDPPLSAADVAADAAALEQDAAAAAQDSAASFADTGEERRYAVALTGLEDVADAQFKGRFDQLSVLKQGEDKPANLAQINRRMKEDQDLLDRLLRAKGYYAARIRGAVAAPAEGQDKLAVTFDVTPGQQYLLSSVDLNGIDATGPREPEMRAAFPVAVGDPVDADRIFAARDSLAAALGEHGYPFAKIGEPDARIDHEARKGDLDVPVETGGYRTFGRIILDDEQLMDARHVQSIARFRPGDVYAVSDVEDLQKALVTTGLVSSVKLEPREAGDGEHVDMFVEMRPAPLRTIAGELGYGTGEGYRAEVSWQHRNLFPPEGSLLLRGVLGTQEQTASATYRRNNFKRRDNVLTGLVSVSNVRRDAYDARTLTVSGGLERQSNILFQKKWAWHFGGELVASDEADSFSKIVGGRRTFFIAALPVSLAYDGSDDLLNPTRGFRLGGRLSPELSFQGGTFGYARAQLDGSVYQPFGNSVVLAARARFGSILGSQVSQIAPSRRFYAGGGGSVRGYGYQAIGPRDSNNDPIGGKSLAEFSLETRVRFGNFGVVPFVDAGNISTSFLPRFRDLRVGAGVGLRYYSSFGPIRFDVGTPINPQKGDPKVAVYVSLGQAF</sequence>
<dbReference type="Proteomes" id="UP000552757">
    <property type="component" value="Unassembled WGS sequence"/>
</dbReference>
<accession>A0A7W6DH19</accession>
<evidence type="ECO:0000256" key="2">
    <source>
        <dbReference type="ARBA" id="ARBA00022452"/>
    </source>
</evidence>
<organism evidence="6 7">
    <name type="scientific">Sphingobium fontiphilum</name>
    <dbReference type="NCBI Taxonomy" id="944425"/>
    <lineage>
        <taxon>Bacteria</taxon>
        <taxon>Pseudomonadati</taxon>
        <taxon>Pseudomonadota</taxon>
        <taxon>Alphaproteobacteria</taxon>
        <taxon>Sphingomonadales</taxon>
        <taxon>Sphingomonadaceae</taxon>
        <taxon>Sphingobium</taxon>
    </lineage>
</organism>
<evidence type="ECO:0000256" key="4">
    <source>
        <dbReference type="SAM" id="SignalP"/>
    </source>
</evidence>
<keyword evidence="2" id="KW-0812">Transmembrane</keyword>
<dbReference type="Gene3D" id="2.40.160.50">
    <property type="entry name" value="membrane protein fhac: a member of the omp85/tpsb transporter family"/>
    <property type="match status" value="1"/>
</dbReference>
<dbReference type="GO" id="GO:0019867">
    <property type="term" value="C:outer membrane"/>
    <property type="evidence" value="ECO:0007669"/>
    <property type="project" value="InterPro"/>
</dbReference>
<keyword evidence="4" id="KW-0732">Signal</keyword>
<dbReference type="EMBL" id="JACIEB010000001">
    <property type="protein sequence ID" value="MBB3980490.1"/>
    <property type="molecule type" value="Genomic_DNA"/>
</dbReference>
<evidence type="ECO:0000313" key="7">
    <source>
        <dbReference type="Proteomes" id="UP000552757"/>
    </source>
</evidence>
<gene>
    <name evidence="6" type="ORF">GGR44_000121</name>
</gene>
<keyword evidence="7" id="KW-1185">Reference proteome</keyword>